<comment type="similarity">
    <text evidence="2">Belongs to the UPF0702 family.</text>
</comment>
<feature type="transmembrane region" description="Helical" evidence="7">
    <location>
        <begin position="35"/>
        <end position="53"/>
    </location>
</feature>
<feature type="transmembrane region" description="Helical" evidence="7">
    <location>
        <begin position="59"/>
        <end position="78"/>
    </location>
</feature>
<evidence type="ECO:0000259" key="8">
    <source>
        <dbReference type="Pfam" id="PF04239"/>
    </source>
</evidence>
<evidence type="ECO:0000256" key="7">
    <source>
        <dbReference type="SAM" id="Phobius"/>
    </source>
</evidence>
<evidence type="ECO:0000256" key="4">
    <source>
        <dbReference type="ARBA" id="ARBA00022692"/>
    </source>
</evidence>
<comment type="subcellular location">
    <subcellularLocation>
        <location evidence="1">Cell membrane</location>
        <topology evidence="1">Multi-pass membrane protein</topology>
    </subcellularLocation>
</comment>
<evidence type="ECO:0000256" key="6">
    <source>
        <dbReference type="ARBA" id="ARBA00023136"/>
    </source>
</evidence>
<evidence type="ECO:0000313" key="10">
    <source>
        <dbReference type="Proteomes" id="UP001549167"/>
    </source>
</evidence>
<keyword evidence="6 7" id="KW-0472">Membrane</keyword>
<feature type="transmembrane region" description="Helical" evidence="7">
    <location>
        <begin position="6"/>
        <end position="23"/>
    </location>
</feature>
<keyword evidence="4 7" id="KW-0812">Transmembrane</keyword>
<organism evidence="9 10">
    <name type="scientific">Alkalibacillus flavidus</name>
    <dbReference type="NCBI Taxonomy" id="546021"/>
    <lineage>
        <taxon>Bacteria</taxon>
        <taxon>Bacillati</taxon>
        <taxon>Bacillota</taxon>
        <taxon>Bacilli</taxon>
        <taxon>Bacillales</taxon>
        <taxon>Bacillaceae</taxon>
        <taxon>Alkalibacillus</taxon>
    </lineage>
</organism>
<proteinExistence type="inferred from homology"/>
<reference evidence="9 10" key="1">
    <citation type="submission" date="2024-06" db="EMBL/GenBank/DDBJ databases">
        <title>Genomic Encyclopedia of Type Strains, Phase IV (KMG-IV): sequencing the most valuable type-strain genomes for metagenomic binning, comparative biology and taxonomic classification.</title>
        <authorList>
            <person name="Goeker M."/>
        </authorList>
    </citation>
    <scope>NUCLEOTIDE SEQUENCE [LARGE SCALE GENOMIC DNA]</scope>
    <source>
        <strain evidence="9 10">DSM 23520</strain>
    </source>
</reference>
<comment type="caution">
    <text evidence="9">The sequence shown here is derived from an EMBL/GenBank/DDBJ whole genome shotgun (WGS) entry which is preliminary data.</text>
</comment>
<evidence type="ECO:0000313" key="9">
    <source>
        <dbReference type="EMBL" id="MET3682520.1"/>
    </source>
</evidence>
<dbReference type="Pfam" id="PF04239">
    <property type="entry name" value="DUF421"/>
    <property type="match status" value="1"/>
</dbReference>
<evidence type="ECO:0000256" key="2">
    <source>
        <dbReference type="ARBA" id="ARBA00006448"/>
    </source>
</evidence>
<evidence type="ECO:0000256" key="1">
    <source>
        <dbReference type="ARBA" id="ARBA00004651"/>
    </source>
</evidence>
<dbReference type="InterPro" id="IPR023090">
    <property type="entry name" value="UPF0702_alpha/beta_dom_sf"/>
</dbReference>
<evidence type="ECO:0000256" key="3">
    <source>
        <dbReference type="ARBA" id="ARBA00022475"/>
    </source>
</evidence>
<dbReference type="Proteomes" id="UP001549167">
    <property type="component" value="Unassembled WGS sequence"/>
</dbReference>
<dbReference type="PANTHER" id="PTHR34582">
    <property type="entry name" value="UPF0702 TRANSMEMBRANE PROTEIN YCAP"/>
    <property type="match status" value="1"/>
</dbReference>
<protein>
    <submittedName>
        <fullName evidence="9">Uncharacterized membrane protein YcaP (DUF421 family)</fullName>
    </submittedName>
</protein>
<feature type="domain" description="YetF C-terminal" evidence="8">
    <location>
        <begin position="83"/>
        <end position="202"/>
    </location>
</feature>
<dbReference type="EMBL" id="JBEPMX010000002">
    <property type="protein sequence ID" value="MET3682520.1"/>
    <property type="molecule type" value="Genomic_DNA"/>
</dbReference>
<evidence type="ECO:0000256" key="5">
    <source>
        <dbReference type="ARBA" id="ARBA00022989"/>
    </source>
</evidence>
<dbReference type="RefSeq" id="WP_354219137.1">
    <property type="nucleotide sequence ID" value="NZ_JBEPMX010000002.1"/>
</dbReference>
<accession>A0ABV2KSI3</accession>
<dbReference type="InterPro" id="IPR007353">
    <property type="entry name" value="DUF421"/>
</dbReference>
<keyword evidence="3" id="KW-1003">Cell membrane</keyword>
<name>A0ABV2KSI3_9BACI</name>
<keyword evidence="10" id="KW-1185">Reference proteome</keyword>
<sequence length="217" mass="24905">MLHDIVLLSVRTISVYAIVYLLFRFMGKREIGELSVMDLVIFIMLAEIGILSIEQTDDSFFVLITPMIILFIIQRLTAQLSLKSHRVRTVLDGKPSVIIRHGKIDEDVMKKQRYNLDDLMVQLREKGVVHMRDVELAILETSGKLSVFTKKDKPLNYFEPIIIDGKWQQSALEEQNMTKEKASKQLKRHGIERIDAISFAQVEEDGSIHIDLKPPSS</sequence>
<dbReference type="PANTHER" id="PTHR34582:SF6">
    <property type="entry name" value="UPF0702 TRANSMEMBRANE PROTEIN YCAP"/>
    <property type="match status" value="1"/>
</dbReference>
<gene>
    <name evidence="9" type="ORF">ABID56_000601</name>
</gene>
<dbReference type="Gene3D" id="3.30.240.20">
    <property type="entry name" value="bsu07140 like domains"/>
    <property type="match status" value="2"/>
</dbReference>
<keyword evidence="5 7" id="KW-1133">Transmembrane helix</keyword>